<organism evidence="1 2">
    <name type="scientific">Halalkalibacterium halodurans (strain ATCC BAA-125 / DSM 18197 / FERM 7344 / JCM 9153 / C-125)</name>
    <name type="common">Bacillus halodurans</name>
    <dbReference type="NCBI Taxonomy" id="272558"/>
    <lineage>
        <taxon>Bacteria</taxon>
        <taxon>Bacillati</taxon>
        <taxon>Bacillota</taxon>
        <taxon>Bacilli</taxon>
        <taxon>Bacillales</taxon>
        <taxon>Bacillaceae</taxon>
        <taxon>Halalkalibacterium (ex Joshi et al. 2022)</taxon>
    </lineage>
</organism>
<protein>
    <submittedName>
        <fullName evidence="1">BH1743 protein</fullName>
    </submittedName>
</protein>
<dbReference type="Gene3D" id="4.10.280.10">
    <property type="entry name" value="Helix-loop-helix DNA-binding domain"/>
    <property type="match status" value="1"/>
</dbReference>
<dbReference type="InterPro" id="IPR036638">
    <property type="entry name" value="HLH_DNA-bd_sf"/>
</dbReference>
<dbReference type="EMBL" id="BA000004">
    <property type="protein sequence ID" value="BAB05462.1"/>
    <property type="molecule type" value="Genomic_DNA"/>
</dbReference>
<accession>Q9KC31</accession>
<dbReference type="GeneID" id="87597357"/>
<dbReference type="KEGG" id="bha:BH1743"/>
<dbReference type="GO" id="GO:0043937">
    <property type="term" value="P:regulation of sporulation"/>
    <property type="evidence" value="ECO:0007669"/>
    <property type="project" value="InterPro"/>
</dbReference>
<reference evidence="1 2" key="1">
    <citation type="journal article" date="2000" name="Nucleic Acids Res.">
        <title>Complete genome sequence of the alkaliphilic bacterium Bacillus halodurans and genomic sequence comparison with Bacillus subtilis.</title>
        <authorList>
            <person name="Takami H."/>
            <person name="Nakasone K."/>
            <person name="Takaki Y."/>
            <person name="Maeno G."/>
            <person name="Sasaki R."/>
            <person name="Masui N."/>
            <person name="Fuji F."/>
            <person name="Hirama C."/>
            <person name="Nakamura Y."/>
            <person name="Ogasawara N."/>
            <person name="Kuhara S."/>
            <person name="Horikoshi K."/>
        </authorList>
    </citation>
    <scope>NUCLEOTIDE SEQUENCE [LARGE SCALE GENOMIC DNA]</scope>
    <source>
        <strain evidence="2">ATCC BAA-125 / DSM 18197 / FERM 7344 / JCM 9153 / C-125</strain>
    </source>
</reference>
<gene>
    <name evidence="1" type="ordered locus">BH1743</name>
</gene>
<dbReference type="GO" id="GO:0046983">
    <property type="term" value="F:protein dimerization activity"/>
    <property type="evidence" value="ECO:0007669"/>
    <property type="project" value="InterPro"/>
</dbReference>
<evidence type="ECO:0000313" key="1">
    <source>
        <dbReference type="EMBL" id="BAB05462.1"/>
    </source>
</evidence>
<dbReference type="RefSeq" id="WP_010897904.1">
    <property type="nucleotide sequence ID" value="NC_002570.2"/>
</dbReference>
<dbReference type="PANTHER" id="PTHR41263">
    <property type="entry name" value="ASPARTYL-PHOSPHATE PHOSPHATASE YISI"/>
    <property type="match status" value="1"/>
</dbReference>
<dbReference type="InterPro" id="IPR018540">
    <property type="entry name" value="Spo0E-like"/>
</dbReference>
<dbReference type="PANTHER" id="PTHR41263:SF1">
    <property type="entry name" value="ASPARTYL-PHOSPHATE PHOSPHATASE YISI"/>
    <property type="match status" value="1"/>
</dbReference>
<dbReference type="Proteomes" id="UP000001258">
    <property type="component" value="Chromosome"/>
</dbReference>
<evidence type="ECO:0000313" key="2">
    <source>
        <dbReference type="Proteomes" id="UP000001258"/>
    </source>
</evidence>
<dbReference type="OrthoDB" id="2973153at2"/>
<sequence length="44" mass="5140">MVVKQIEKKREQMLNLAAKYGLTAEITVRCSQELDRLLNIVQKH</sequence>
<dbReference type="HOGENOM" id="CLU_206324_2_0_9"/>
<keyword evidence="2" id="KW-1185">Reference proteome</keyword>
<dbReference type="PIR" id="G83867">
    <property type="entry name" value="G83867"/>
</dbReference>
<dbReference type="InterPro" id="IPR053028">
    <property type="entry name" value="Spo0E-like_phosphatase"/>
</dbReference>
<proteinExistence type="predicted"/>
<dbReference type="InterPro" id="IPR037208">
    <property type="entry name" value="Spo0E-like_sf"/>
</dbReference>
<dbReference type="SUPFAM" id="SSF140500">
    <property type="entry name" value="BAS1536-like"/>
    <property type="match status" value="1"/>
</dbReference>
<dbReference type="AlphaFoldDB" id="Q9KC31"/>
<name>Q9KC31_HALH5</name>
<dbReference type="Pfam" id="PF09388">
    <property type="entry name" value="SpoOE-like"/>
    <property type="match status" value="1"/>
</dbReference>